<keyword evidence="2" id="KW-1185">Reference proteome</keyword>
<reference evidence="1 2" key="1">
    <citation type="journal article" date="2015" name="Genome Biol. Evol.">
        <title>Phylogenomic analyses indicate that early fungi evolved digesting cell walls of algal ancestors of land plants.</title>
        <authorList>
            <person name="Chang Y."/>
            <person name="Wang S."/>
            <person name="Sekimoto S."/>
            <person name="Aerts A.L."/>
            <person name="Choi C."/>
            <person name="Clum A."/>
            <person name="LaButti K.M."/>
            <person name="Lindquist E.A."/>
            <person name="Yee Ngan C."/>
            <person name="Ohm R.A."/>
            <person name="Salamov A.A."/>
            <person name="Grigoriev I.V."/>
            <person name="Spatafora J.W."/>
            <person name="Berbee M.L."/>
        </authorList>
    </citation>
    <scope>NUCLEOTIDE SEQUENCE [LARGE SCALE GENOMIC DNA]</scope>
    <source>
        <strain evidence="1 2">JEL478</strain>
    </source>
</reference>
<accession>A0A139ANS5</accession>
<proteinExistence type="predicted"/>
<organism evidence="1 2">
    <name type="scientific">Gonapodya prolifera (strain JEL478)</name>
    <name type="common">Monoblepharis prolifera</name>
    <dbReference type="NCBI Taxonomy" id="1344416"/>
    <lineage>
        <taxon>Eukaryota</taxon>
        <taxon>Fungi</taxon>
        <taxon>Fungi incertae sedis</taxon>
        <taxon>Chytridiomycota</taxon>
        <taxon>Chytridiomycota incertae sedis</taxon>
        <taxon>Monoblepharidomycetes</taxon>
        <taxon>Monoblepharidales</taxon>
        <taxon>Gonapodyaceae</taxon>
        <taxon>Gonapodya</taxon>
    </lineage>
</organism>
<gene>
    <name evidence="1" type="ORF">M427DRAFT_223064</name>
</gene>
<dbReference type="Proteomes" id="UP000070544">
    <property type="component" value="Unassembled WGS sequence"/>
</dbReference>
<dbReference type="AlphaFoldDB" id="A0A139ANS5"/>
<protein>
    <submittedName>
        <fullName evidence="1">Uncharacterized protein</fullName>
    </submittedName>
</protein>
<name>A0A139ANS5_GONPJ</name>
<evidence type="ECO:0000313" key="2">
    <source>
        <dbReference type="Proteomes" id="UP000070544"/>
    </source>
</evidence>
<dbReference type="EMBL" id="KQ965743">
    <property type="protein sequence ID" value="KXS18153.1"/>
    <property type="molecule type" value="Genomic_DNA"/>
</dbReference>
<evidence type="ECO:0000313" key="1">
    <source>
        <dbReference type="EMBL" id="KXS18153.1"/>
    </source>
</evidence>
<sequence length="282" mass="31625">MQRGFIDPNDFDNSVLFMRDMADLVKGNFYATFHVSTIGLPTLSDPYFLQVYIIYNNDTMEQLSIGPILSNSTIFTYNTAAPVQCFIQYYAQNKTCAIACPVANTQGRLRRYYFNDTTQSATTLLDITATEYKAWTRPWWIKNQRLGDVYFTPAFVGSLFSIVQAISFPIYNTSNQWVAGGGFFSSIYSLSVVLDSLQGVSTNNTLSYLQSPEGGVLGMSGLGGVENFLTAYRRRSKQYGTFPRASIPFSTFRRPRSLAIPRGINLQGSRMPSLLLKTICSR</sequence>